<comment type="similarity">
    <text evidence="2">Belongs to the major facilitator superfamily. EmrB family.</text>
</comment>
<accession>A0A1H2GY18</accession>
<dbReference type="GO" id="GO:0022857">
    <property type="term" value="F:transmembrane transporter activity"/>
    <property type="evidence" value="ECO:0007669"/>
    <property type="project" value="InterPro"/>
</dbReference>
<dbReference type="Proteomes" id="UP000243063">
    <property type="component" value="Chromosome I"/>
</dbReference>
<evidence type="ECO:0000256" key="8">
    <source>
        <dbReference type="SAM" id="Phobius"/>
    </source>
</evidence>
<feature type="transmembrane region" description="Helical" evidence="8">
    <location>
        <begin position="276"/>
        <end position="298"/>
    </location>
</feature>
<dbReference type="RefSeq" id="WP_090214095.1">
    <property type="nucleotide sequence ID" value="NZ_LT629780.1"/>
</dbReference>
<keyword evidence="11" id="KW-1185">Reference proteome</keyword>
<feature type="transmembrane region" description="Helical" evidence="8">
    <location>
        <begin position="338"/>
        <end position="357"/>
    </location>
</feature>
<feature type="transmembrane region" description="Helical" evidence="8">
    <location>
        <begin position="443"/>
        <end position="462"/>
    </location>
</feature>
<dbReference type="Pfam" id="PF07690">
    <property type="entry name" value="MFS_1"/>
    <property type="match status" value="1"/>
</dbReference>
<keyword evidence="5 8" id="KW-0812">Transmembrane</keyword>
<dbReference type="Gene3D" id="1.20.1720.10">
    <property type="entry name" value="Multidrug resistance protein D"/>
    <property type="match status" value="1"/>
</dbReference>
<evidence type="ECO:0000256" key="3">
    <source>
        <dbReference type="ARBA" id="ARBA00022448"/>
    </source>
</evidence>
<dbReference type="PANTHER" id="PTHR42718:SF9">
    <property type="entry name" value="MAJOR FACILITATOR SUPERFAMILY MULTIDRUG TRANSPORTER MFSC"/>
    <property type="match status" value="1"/>
</dbReference>
<feature type="transmembrane region" description="Helical" evidence="8">
    <location>
        <begin position="55"/>
        <end position="74"/>
    </location>
</feature>
<dbReference type="InterPro" id="IPR020846">
    <property type="entry name" value="MFS_dom"/>
</dbReference>
<dbReference type="PROSITE" id="PS50850">
    <property type="entry name" value="MFS"/>
    <property type="match status" value="1"/>
</dbReference>
<feature type="transmembrane region" description="Helical" evidence="8">
    <location>
        <begin position="172"/>
        <end position="195"/>
    </location>
</feature>
<keyword evidence="3" id="KW-0813">Transport</keyword>
<evidence type="ECO:0000259" key="9">
    <source>
        <dbReference type="PROSITE" id="PS50850"/>
    </source>
</evidence>
<feature type="transmembrane region" description="Helical" evidence="8">
    <location>
        <begin position="405"/>
        <end position="423"/>
    </location>
</feature>
<evidence type="ECO:0000256" key="6">
    <source>
        <dbReference type="ARBA" id="ARBA00022989"/>
    </source>
</evidence>
<dbReference type="GO" id="GO:0005886">
    <property type="term" value="C:plasma membrane"/>
    <property type="evidence" value="ECO:0007669"/>
    <property type="project" value="UniProtKB-SubCell"/>
</dbReference>
<protein>
    <submittedName>
        <fullName evidence="10">Drug resistance transporter, EmrB/QacA subfamily</fullName>
    </submittedName>
</protein>
<dbReference type="InterPro" id="IPR011701">
    <property type="entry name" value="MFS"/>
</dbReference>
<keyword evidence="6 8" id="KW-1133">Transmembrane helix</keyword>
<comment type="subcellular location">
    <subcellularLocation>
        <location evidence="1">Cell membrane</location>
        <topology evidence="1">Multi-pass membrane protein</topology>
    </subcellularLocation>
</comment>
<evidence type="ECO:0000313" key="10">
    <source>
        <dbReference type="EMBL" id="SDU24506.1"/>
    </source>
</evidence>
<dbReference type="STRING" id="1245526.SAMN05216580_2029"/>
<dbReference type="SUPFAM" id="SSF103473">
    <property type="entry name" value="MFS general substrate transporter"/>
    <property type="match status" value="1"/>
</dbReference>
<name>A0A1H2GY18_9GAMM</name>
<evidence type="ECO:0000256" key="5">
    <source>
        <dbReference type="ARBA" id="ARBA00022692"/>
    </source>
</evidence>
<gene>
    <name evidence="10" type="ORF">SAMN05216580_2029</name>
</gene>
<sequence length="469" mass="49692">MGHDLDSLKQRFGAGYPRWLLALLIVSTMTMVLASTSVNVALPSIMQEFAIGRPLAQWLITGFLAAMTSGLLLSSWAQARFGARATLLSTFAVFLLTSLLAPLLESIWALIAVRILQGVCAGIVQPLSMVLIFRAYPDRGRGLALGLFGLGVMMAPALGPTLAGYLVDHFGWGAIFWLPAPICVLSLIGGARLLPSLRALAPPRLDVPGFILLNLALFGTLGALAEAQRFGWLAPITVLPGVVGLFALLAFLWRCNRHPAPLLALRLWRDASFRRASWVALVLGLGLFGITYLIPLFVQTVEGYSAGEAGLLLLPTGLVLGVAAFCGGWLSDRLAARWLLVGGLALLALSAGGQALLGSGAGFWVICLWASLGRIGLGGILPGVSTAAVQDLPAEELSRATGAITFMRQLGGAFGINLLTFFLEWRHVAEGASLAGDARAFQQGFWLLAVLFALAIVPAWRLRPAAVRA</sequence>
<dbReference type="OrthoDB" id="9812221at2"/>
<evidence type="ECO:0000313" key="11">
    <source>
        <dbReference type="Proteomes" id="UP000243063"/>
    </source>
</evidence>
<keyword evidence="4" id="KW-1003">Cell membrane</keyword>
<feature type="transmembrane region" description="Helical" evidence="8">
    <location>
        <begin position="207"/>
        <end position="225"/>
    </location>
</feature>
<feature type="transmembrane region" description="Helical" evidence="8">
    <location>
        <begin position="310"/>
        <end position="331"/>
    </location>
</feature>
<dbReference type="NCBIfam" id="TIGR00711">
    <property type="entry name" value="efflux_EmrB"/>
    <property type="match status" value="1"/>
</dbReference>
<dbReference type="AlphaFoldDB" id="A0A1H2GY18"/>
<feature type="transmembrane region" description="Helical" evidence="8">
    <location>
        <begin position="231"/>
        <end position="255"/>
    </location>
</feature>
<organism evidence="10 11">
    <name type="scientific">Geopseudomonas guangdongensis</name>
    <dbReference type="NCBI Taxonomy" id="1245526"/>
    <lineage>
        <taxon>Bacteria</taxon>
        <taxon>Pseudomonadati</taxon>
        <taxon>Pseudomonadota</taxon>
        <taxon>Gammaproteobacteria</taxon>
        <taxon>Pseudomonadales</taxon>
        <taxon>Pseudomonadaceae</taxon>
        <taxon>Geopseudomonas</taxon>
    </lineage>
</organism>
<feature type="transmembrane region" description="Helical" evidence="8">
    <location>
        <begin position="107"/>
        <end position="133"/>
    </location>
</feature>
<dbReference type="InterPro" id="IPR036259">
    <property type="entry name" value="MFS_trans_sf"/>
</dbReference>
<proteinExistence type="inferred from homology"/>
<dbReference type="PRINTS" id="PR01036">
    <property type="entry name" value="TCRTETB"/>
</dbReference>
<dbReference type="EMBL" id="LT629780">
    <property type="protein sequence ID" value="SDU24506.1"/>
    <property type="molecule type" value="Genomic_DNA"/>
</dbReference>
<feature type="transmembrane region" description="Helical" evidence="8">
    <location>
        <begin position="145"/>
        <end position="166"/>
    </location>
</feature>
<feature type="transmembrane region" description="Helical" evidence="8">
    <location>
        <begin position="20"/>
        <end position="43"/>
    </location>
</feature>
<reference evidence="11" key="1">
    <citation type="submission" date="2016-10" db="EMBL/GenBank/DDBJ databases">
        <authorList>
            <person name="Varghese N."/>
            <person name="Submissions S."/>
        </authorList>
    </citation>
    <scope>NUCLEOTIDE SEQUENCE [LARGE SCALE GENOMIC DNA]</scope>
    <source>
        <strain evidence="11">CCTCC 2012022</strain>
    </source>
</reference>
<dbReference type="InterPro" id="IPR004638">
    <property type="entry name" value="EmrB-like"/>
</dbReference>
<feature type="domain" description="Major facilitator superfamily (MFS) profile" evidence="9">
    <location>
        <begin position="20"/>
        <end position="467"/>
    </location>
</feature>
<feature type="transmembrane region" description="Helical" evidence="8">
    <location>
        <begin position="363"/>
        <end position="384"/>
    </location>
</feature>
<evidence type="ECO:0000256" key="4">
    <source>
        <dbReference type="ARBA" id="ARBA00022475"/>
    </source>
</evidence>
<dbReference type="PANTHER" id="PTHR42718">
    <property type="entry name" value="MAJOR FACILITATOR SUPERFAMILY MULTIDRUG TRANSPORTER MFSC"/>
    <property type="match status" value="1"/>
</dbReference>
<dbReference type="Gene3D" id="1.20.1250.20">
    <property type="entry name" value="MFS general substrate transporter like domains"/>
    <property type="match status" value="1"/>
</dbReference>
<keyword evidence="7 8" id="KW-0472">Membrane</keyword>
<feature type="transmembrane region" description="Helical" evidence="8">
    <location>
        <begin position="81"/>
        <end position="101"/>
    </location>
</feature>
<evidence type="ECO:0000256" key="1">
    <source>
        <dbReference type="ARBA" id="ARBA00004651"/>
    </source>
</evidence>
<evidence type="ECO:0000256" key="2">
    <source>
        <dbReference type="ARBA" id="ARBA00008537"/>
    </source>
</evidence>
<evidence type="ECO:0000256" key="7">
    <source>
        <dbReference type="ARBA" id="ARBA00023136"/>
    </source>
</evidence>